<evidence type="ECO:0000256" key="1">
    <source>
        <dbReference type="SAM" id="MobiDB-lite"/>
    </source>
</evidence>
<evidence type="ECO:0000313" key="3">
    <source>
        <dbReference type="Proteomes" id="UP000280307"/>
    </source>
</evidence>
<evidence type="ECO:0000313" key="2">
    <source>
        <dbReference type="EMBL" id="RRR76947.1"/>
    </source>
</evidence>
<reference evidence="2 3" key="1">
    <citation type="submission" date="2018-12" db="EMBL/GenBank/DDBJ databases">
        <title>Genome Sequence of Candidatus Viridilinea halotolerans isolated from saline sulfide-rich spring.</title>
        <authorList>
            <person name="Grouzdev D.S."/>
            <person name="Burganskaya E.I."/>
            <person name="Krutkina M.S."/>
            <person name="Sukhacheva M.V."/>
            <person name="Gorlenko V.M."/>
        </authorList>
    </citation>
    <scope>NUCLEOTIDE SEQUENCE [LARGE SCALE GENOMIC DNA]</scope>
    <source>
        <strain evidence="2">Chok-6</strain>
    </source>
</reference>
<feature type="compositionally biased region" description="Pro residues" evidence="1">
    <location>
        <begin position="28"/>
        <end position="38"/>
    </location>
</feature>
<feature type="compositionally biased region" description="Polar residues" evidence="1">
    <location>
        <begin position="8"/>
        <end position="20"/>
    </location>
</feature>
<organism evidence="2 3">
    <name type="scientific">Candidatus Viridilinea halotolerans</name>
    <dbReference type="NCBI Taxonomy" id="2491704"/>
    <lineage>
        <taxon>Bacteria</taxon>
        <taxon>Bacillati</taxon>
        <taxon>Chloroflexota</taxon>
        <taxon>Chloroflexia</taxon>
        <taxon>Chloroflexales</taxon>
        <taxon>Chloroflexineae</taxon>
        <taxon>Oscillochloridaceae</taxon>
        <taxon>Candidatus Viridilinea</taxon>
    </lineage>
</organism>
<dbReference type="EMBL" id="RSAS01000087">
    <property type="protein sequence ID" value="RRR76947.1"/>
    <property type="molecule type" value="Genomic_DNA"/>
</dbReference>
<dbReference type="Proteomes" id="UP000280307">
    <property type="component" value="Unassembled WGS sequence"/>
</dbReference>
<accession>A0A426U990</accession>
<gene>
    <name evidence="2" type="ORF">EI684_02130</name>
</gene>
<feature type="compositionally biased region" description="Low complexity" evidence="1">
    <location>
        <begin position="60"/>
        <end position="77"/>
    </location>
</feature>
<feature type="compositionally biased region" description="Pro residues" evidence="1">
    <location>
        <begin position="96"/>
        <end position="110"/>
    </location>
</feature>
<proteinExistence type="predicted"/>
<dbReference type="AlphaFoldDB" id="A0A426U990"/>
<name>A0A426U990_9CHLR</name>
<feature type="region of interest" description="Disordered" evidence="1">
    <location>
        <begin position="1"/>
        <end position="112"/>
    </location>
</feature>
<protein>
    <submittedName>
        <fullName evidence="2">Uncharacterized protein</fullName>
    </submittedName>
</protein>
<sequence length="134" mass="13805">MPAWLAEGSSSVARQQTQQPAAPEIAPKTPPLVLPSPAPKATTPVTPVAKPVTPAPPRTAPAAPAPQGSAAGTQPAAVQRAATNRPLQDQMARPPAAAPDPPPPPSPPPDLDALARQVYNRLKQRLAAELRRKG</sequence>
<feature type="compositionally biased region" description="Low complexity" evidence="1">
    <location>
        <begin position="39"/>
        <end position="52"/>
    </location>
</feature>
<comment type="caution">
    <text evidence="2">The sequence shown here is derived from an EMBL/GenBank/DDBJ whole genome shotgun (WGS) entry which is preliminary data.</text>
</comment>